<evidence type="ECO:0000256" key="17">
    <source>
        <dbReference type="ARBA" id="ARBA00023264"/>
    </source>
</evidence>
<evidence type="ECO:0000256" key="18">
    <source>
        <dbReference type="RuleBase" id="RU003938"/>
    </source>
</evidence>
<dbReference type="PROSITE" id="PS01315">
    <property type="entry name" value="CDS"/>
    <property type="match status" value="1"/>
</dbReference>
<evidence type="ECO:0000313" key="21">
    <source>
        <dbReference type="Proteomes" id="UP000001299"/>
    </source>
</evidence>
<evidence type="ECO:0000256" key="19">
    <source>
        <dbReference type="SAM" id="Phobius"/>
    </source>
</evidence>
<dbReference type="GO" id="GO:0004605">
    <property type="term" value="F:phosphatidate cytidylyltransferase activity"/>
    <property type="evidence" value="ECO:0007669"/>
    <property type="project" value="UniProtKB-EC"/>
</dbReference>
<dbReference type="EMBL" id="CP001810">
    <property type="protein sequence ID" value="ADL33698.1"/>
    <property type="molecule type" value="Genomic_DNA"/>
</dbReference>
<feature type="transmembrane region" description="Helical" evidence="19">
    <location>
        <begin position="202"/>
        <end position="226"/>
    </location>
</feature>
<keyword evidence="11 18" id="KW-0812">Transmembrane</keyword>
<accession>E0S1M3</accession>
<keyword evidence="10 18" id="KW-0808">Transferase</keyword>
<evidence type="ECO:0000256" key="11">
    <source>
        <dbReference type="ARBA" id="ARBA00022692"/>
    </source>
</evidence>
<evidence type="ECO:0000256" key="4">
    <source>
        <dbReference type="ARBA" id="ARBA00005189"/>
    </source>
</evidence>
<evidence type="ECO:0000256" key="12">
    <source>
        <dbReference type="ARBA" id="ARBA00022695"/>
    </source>
</evidence>
<evidence type="ECO:0000256" key="14">
    <source>
        <dbReference type="ARBA" id="ARBA00023098"/>
    </source>
</evidence>
<keyword evidence="14" id="KW-0443">Lipid metabolism</keyword>
<evidence type="ECO:0000256" key="3">
    <source>
        <dbReference type="ARBA" id="ARBA00005119"/>
    </source>
</evidence>
<proteinExistence type="inferred from homology"/>
<feature type="transmembrane region" description="Helical" evidence="19">
    <location>
        <begin position="6"/>
        <end position="36"/>
    </location>
</feature>
<evidence type="ECO:0000256" key="5">
    <source>
        <dbReference type="ARBA" id="ARBA00010185"/>
    </source>
</evidence>
<keyword evidence="21" id="KW-1185">Reference proteome</keyword>
<keyword evidence="17" id="KW-1208">Phospholipid metabolism</keyword>
<evidence type="ECO:0000256" key="7">
    <source>
        <dbReference type="ARBA" id="ARBA00019373"/>
    </source>
</evidence>
<keyword evidence="8" id="KW-1003">Cell membrane</keyword>
<evidence type="ECO:0000256" key="15">
    <source>
        <dbReference type="ARBA" id="ARBA00023136"/>
    </source>
</evidence>
<feature type="transmembrane region" description="Helical" evidence="19">
    <location>
        <begin position="255"/>
        <end position="273"/>
    </location>
</feature>
<keyword evidence="15 19" id="KW-0472">Membrane</keyword>
<dbReference type="UniPathway" id="UPA00557">
    <property type="reaction ID" value="UER00614"/>
</dbReference>
<comment type="subcellular location">
    <subcellularLocation>
        <location evidence="2">Cell membrane</location>
        <topology evidence="2">Multi-pass membrane protein</topology>
    </subcellularLocation>
</comment>
<dbReference type="PANTHER" id="PTHR46382">
    <property type="entry name" value="PHOSPHATIDATE CYTIDYLYLTRANSFERASE"/>
    <property type="match status" value="1"/>
</dbReference>
<dbReference type="GO" id="GO:0005886">
    <property type="term" value="C:plasma membrane"/>
    <property type="evidence" value="ECO:0007669"/>
    <property type="project" value="UniProtKB-SubCell"/>
</dbReference>
<dbReference type="KEGG" id="bpb:bpr_I0956"/>
<dbReference type="Pfam" id="PF01148">
    <property type="entry name" value="CTP_transf_1"/>
    <property type="match status" value="1"/>
</dbReference>
<evidence type="ECO:0000256" key="6">
    <source>
        <dbReference type="ARBA" id="ARBA00012487"/>
    </source>
</evidence>
<dbReference type="PANTHER" id="PTHR46382:SF1">
    <property type="entry name" value="PHOSPHATIDATE CYTIDYLYLTRANSFERASE"/>
    <property type="match status" value="1"/>
</dbReference>
<feature type="transmembrane region" description="Helical" evidence="19">
    <location>
        <begin position="105"/>
        <end position="130"/>
    </location>
</feature>
<feature type="transmembrane region" description="Helical" evidence="19">
    <location>
        <begin position="80"/>
        <end position="98"/>
    </location>
</feature>
<comment type="catalytic activity">
    <reaction evidence="1 18">
        <text>a 1,2-diacyl-sn-glycero-3-phosphate + CTP + H(+) = a CDP-1,2-diacyl-sn-glycerol + diphosphate</text>
        <dbReference type="Rhea" id="RHEA:16229"/>
        <dbReference type="ChEBI" id="CHEBI:15378"/>
        <dbReference type="ChEBI" id="CHEBI:33019"/>
        <dbReference type="ChEBI" id="CHEBI:37563"/>
        <dbReference type="ChEBI" id="CHEBI:58332"/>
        <dbReference type="ChEBI" id="CHEBI:58608"/>
        <dbReference type="EC" id="2.7.7.41"/>
    </reaction>
</comment>
<dbReference type="AlphaFoldDB" id="E0S1M3"/>
<name>E0S1M3_BUTPB</name>
<feature type="transmembrane region" description="Helical" evidence="19">
    <location>
        <begin position="136"/>
        <end position="155"/>
    </location>
</feature>
<organism evidence="20 21">
    <name type="scientific">Butyrivibrio proteoclasticus (strain ATCC 51982 / DSM 14932 / B316)</name>
    <name type="common">Clostridium proteoclasticum</name>
    <dbReference type="NCBI Taxonomy" id="515622"/>
    <lineage>
        <taxon>Bacteria</taxon>
        <taxon>Bacillati</taxon>
        <taxon>Bacillota</taxon>
        <taxon>Clostridia</taxon>
        <taxon>Lachnospirales</taxon>
        <taxon>Lachnospiraceae</taxon>
        <taxon>Butyrivibrio</taxon>
    </lineage>
</organism>
<evidence type="ECO:0000313" key="20">
    <source>
        <dbReference type="EMBL" id="ADL33698.1"/>
    </source>
</evidence>
<dbReference type="InterPro" id="IPR000374">
    <property type="entry name" value="PC_trans"/>
</dbReference>
<protein>
    <recommendedName>
        <fullName evidence="7 18">Phosphatidate cytidylyltransferase</fullName>
        <ecNumber evidence="6 18">2.7.7.41</ecNumber>
    </recommendedName>
</protein>
<evidence type="ECO:0000256" key="9">
    <source>
        <dbReference type="ARBA" id="ARBA00022516"/>
    </source>
</evidence>
<evidence type="ECO:0000256" key="10">
    <source>
        <dbReference type="ARBA" id="ARBA00022679"/>
    </source>
</evidence>
<dbReference type="STRING" id="515622.bpr_I0956"/>
<evidence type="ECO:0000256" key="1">
    <source>
        <dbReference type="ARBA" id="ARBA00001698"/>
    </source>
</evidence>
<comment type="pathway">
    <text evidence="4">Lipid metabolism.</text>
</comment>
<gene>
    <name evidence="20" type="primary">cdsA1</name>
    <name evidence="20" type="ordered locus">bpr_I0956</name>
</gene>
<feature type="transmembrane region" description="Helical" evidence="19">
    <location>
        <begin position="176"/>
        <end position="196"/>
    </location>
</feature>
<comment type="similarity">
    <text evidence="5 18">Belongs to the CDS family.</text>
</comment>
<dbReference type="EC" id="2.7.7.41" evidence="6 18"/>
<evidence type="ECO:0000256" key="2">
    <source>
        <dbReference type="ARBA" id="ARBA00004651"/>
    </source>
</evidence>
<dbReference type="HOGENOM" id="CLU_037294_2_1_9"/>
<dbReference type="GO" id="GO:0016024">
    <property type="term" value="P:CDP-diacylglycerol biosynthetic process"/>
    <property type="evidence" value="ECO:0007669"/>
    <property type="project" value="UniProtKB-UniPathway"/>
</dbReference>
<dbReference type="Proteomes" id="UP000001299">
    <property type="component" value="Chromosome 1"/>
</dbReference>
<keyword evidence="12 18" id="KW-0548">Nucleotidyltransferase</keyword>
<reference evidence="20 21" key="1">
    <citation type="journal article" date="2010" name="PLoS ONE">
        <title>The glycobiome of the rumen bacterium Butyrivibrio proteoclasticus B316(T) highlights adaptation to a polysaccharide-rich environment.</title>
        <authorList>
            <person name="Kelly W.J."/>
            <person name="Leahy S.C."/>
            <person name="Altermann E."/>
            <person name="Yeoman C.J."/>
            <person name="Dunne J.C."/>
            <person name="Kong Z."/>
            <person name="Pacheco D.M."/>
            <person name="Li D."/>
            <person name="Noel S.J."/>
            <person name="Moon C.D."/>
            <person name="Cookson A.L."/>
            <person name="Attwood G.T."/>
        </authorList>
    </citation>
    <scope>NUCLEOTIDE SEQUENCE [LARGE SCALE GENOMIC DNA]</scope>
    <source>
        <strain evidence="21">ATCC 51982 / DSM 14932 / B316</strain>
    </source>
</reference>
<dbReference type="RefSeq" id="WP_013280354.1">
    <property type="nucleotide sequence ID" value="NC_014387.1"/>
</dbReference>
<keyword evidence="9" id="KW-0444">Lipid biosynthesis</keyword>
<evidence type="ECO:0000256" key="13">
    <source>
        <dbReference type="ARBA" id="ARBA00022989"/>
    </source>
</evidence>
<keyword evidence="13 19" id="KW-1133">Transmembrane helix</keyword>
<evidence type="ECO:0000256" key="16">
    <source>
        <dbReference type="ARBA" id="ARBA00023209"/>
    </source>
</evidence>
<dbReference type="eggNOG" id="COG0575">
    <property type="taxonomic scope" value="Bacteria"/>
</dbReference>
<sequence>MKTRVISGIVIGVVLAVVLLTGGYLLAATLLAVSFISFFELTRATGIHVQGKKCNALELCGYISIVVHYVQMILVKDYRYYIFSIMFAFFLIMVCYVMNFPKFTATMAITTFFCFVYAPVNMSFVYLLRIRPLGQYFAWIPFIAWVCDTCAYFTGRAFGKHKLVPKLSPKKTIEGAIGGVVGSVIVGAIMGYILYVRESLDYGIIIAFMLITFAGSIIAQLGDLLASGIKRDHNIKDYGQLIPGHGGIMDRFDSVIFVIPCIYFLAAVLAPIFI</sequence>
<comment type="pathway">
    <text evidence="3 18">Phospholipid metabolism; CDP-diacylglycerol biosynthesis; CDP-diacylglycerol from sn-glycerol 3-phosphate: step 3/3.</text>
</comment>
<evidence type="ECO:0000256" key="8">
    <source>
        <dbReference type="ARBA" id="ARBA00022475"/>
    </source>
</evidence>
<keyword evidence="16" id="KW-0594">Phospholipid biosynthesis</keyword>